<dbReference type="OrthoDB" id="4516642at2"/>
<keyword evidence="3" id="KW-1185">Reference proteome</keyword>
<comment type="caution">
    <text evidence="2">The sequence shown here is derived from an EMBL/GenBank/DDBJ whole genome shotgun (WGS) entry which is preliminary data.</text>
</comment>
<evidence type="ECO:0000313" key="3">
    <source>
        <dbReference type="Proteomes" id="UP000252586"/>
    </source>
</evidence>
<evidence type="ECO:0000313" key="2">
    <source>
        <dbReference type="EMBL" id="RBO92890.1"/>
    </source>
</evidence>
<dbReference type="EMBL" id="QNRE01000003">
    <property type="protein sequence ID" value="RBO92890.1"/>
    <property type="molecule type" value="Genomic_DNA"/>
</dbReference>
<proteinExistence type="predicted"/>
<evidence type="ECO:0000259" key="1">
    <source>
        <dbReference type="Pfam" id="PF18007"/>
    </source>
</evidence>
<dbReference type="Pfam" id="PF18007">
    <property type="entry name" value="Rv3651-like_N"/>
    <property type="match status" value="1"/>
</dbReference>
<reference evidence="2 3" key="1">
    <citation type="submission" date="2018-06" db="EMBL/GenBank/DDBJ databases">
        <title>Genomic Encyclopedia of Type Strains, Phase IV (KMG-IV): sequencing the most valuable type-strain genomes for metagenomic binning, comparative biology and taxonomic classification.</title>
        <authorList>
            <person name="Goeker M."/>
        </authorList>
    </citation>
    <scope>NUCLEOTIDE SEQUENCE [LARGE SCALE GENOMIC DNA]</scope>
    <source>
        <strain evidence="2 3">DSM 44599</strain>
    </source>
</reference>
<dbReference type="InterPro" id="IPR041458">
    <property type="entry name" value="Rv3651-like_N"/>
</dbReference>
<feature type="domain" description="Rv3651-like N-terminal" evidence="1">
    <location>
        <begin position="2"/>
        <end position="96"/>
    </location>
</feature>
<organism evidence="2 3">
    <name type="scientific">Nocardia puris</name>
    <dbReference type="NCBI Taxonomy" id="208602"/>
    <lineage>
        <taxon>Bacteria</taxon>
        <taxon>Bacillati</taxon>
        <taxon>Actinomycetota</taxon>
        <taxon>Actinomycetes</taxon>
        <taxon>Mycobacteriales</taxon>
        <taxon>Nocardiaceae</taxon>
        <taxon>Nocardia</taxon>
    </lineage>
</organism>
<protein>
    <recommendedName>
        <fullName evidence="1">Rv3651-like N-terminal domain-containing protein</fullName>
    </recommendedName>
</protein>
<dbReference type="AlphaFoldDB" id="A0A366DS14"/>
<accession>A0A366DS14</accession>
<name>A0A366DS14_9NOCA</name>
<sequence>MWFLVDSAEPDKGIRHVAKDGSARVRSLHRAIRPAALAAVAGSVVAQAIADRAPSSREVLVRGEPQRVLALPVPGPDGEPLAVRLWAGAAGAEPPEPPAVDAFVWDSHQWTLRSDGTGGPVLPAGHPLLHGAWFLSRIIECEDRDRLMAAALDPRPGPRWRGAMQVRTADGGTAGVYGFFRGDGRGLLRGLLIQVAADREPGPLPPTYRDDAAVALLGGTAALIDTRTMQIVEWLTPPLEGIAWRHHPASRGLDPSGEGREFNLATTHLVHPDDLAPYLAGLRELVDGRLDRARVAVRLLTLRREWRAVELHCVRMPGSAPRFLACLIRPLDQDALPE</sequence>
<dbReference type="RefSeq" id="WP_113975085.1">
    <property type="nucleotide sequence ID" value="NZ_JADLPW010000002.1"/>
</dbReference>
<dbReference type="Proteomes" id="UP000252586">
    <property type="component" value="Unassembled WGS sequence"/>
</dbReference>
<gene>
    <name evidence="2" type="ORF">DFR74_103538</name>
</gene>